<name>A0A8I0T4P2_9GAMM</name>
<gene>
    <name evidence="1" type="ORF">PPEP_a3802</name>
</gene>
<evidence type="ECO:0000313" key="1">
    <source>
        <dbReference type="EMBL" id="MBE0346547.1"/>
    </source>
</evidence>
<accession>A0A8I0T4P2</accession>
<dbReference type="EMBL" id="AQHF01000022">
    <property type="protein sequence ID" value="MBE0346547.1"/>
    <property type="molecule type" value="Genomic_DNA"/>
</dbReference>
<evidence type="ECO:0008006" key="3">
    <source>
        <dbReference type="Google" id="ProtNLM"/>
    </source>
</evidence>
<keyword evidence="2" id="KW-1185">Reference proteome</keyword>
<proteinExistence type="predicted"/>
<protein>
    <recommendedName>
        <fullName evidence="3">Orphan protein</fullName>
    </recommendedName>
</protein>
<dbReference type="Proteomes" id="UP000660708">
    <property type="component" value="Unassembled WGS sequence"/>
</dbReference>
<reference evidence="1 2" key="1">
    <citation type="submission" date="2015-06" db="EMBL/GenBank/DDBJ databases">
        <title>Genome sequence of Pseudoalteromonas peptidolytica.</title>
        <authorList>
            <person name="Xie B.-B."/>
            <person name="Rong J.-C."/>
            <person name="Qin Q.-L."/>
            <person name="Zhang Y.-Z."/>
        </authorList>
    </citation>
    <scope>NUCLEOTIDE SEQUENCE [LARGE SCALE GENOMIC DNA]</scope>
    <source>
        <strain evidence="1 2">F12-50-A1</strain>
    </source>
</reference>
<organism evidence="1 2">
    <name type="scientific">Pseudoalteromonas peptidolytica F12-50-A1</name>
    <dbReference type="NCBI Taxonomy" id="1315280"/>
    <lineage>
        <taxon>Bacteria</taxon>
        <taxon>Pseudomonadati</taxon>
        <taxon>Pseudomonadota</taxon>
        <taxon>Gammaproteobacteria</taxon>
        <taxon>Alteromonadales</taxon>
        <taxon>Pseudoalteromonadaceae</taxon>
        <taxon>Pseudoalteromonas</taxon>
    </lineage>
</organism>
<comment type="caution">
    <text evidence="1">The sequence shown here is derived from an EMBL/GenBank/DDBJ whole genome shotgun (WGS) entry which is preliminary data.</text>
</comment>
<evidence type="ECO:0000313" key="2">
    <source>
        <dbReference type="Proteomes" id="UP000660708"/>
    </source>
</evidence>
<sequence>MELIHYLQSYFITKEHLLRESRLSQTELNELIEKRLMPKAAYRLALNLKCDSFFGAHCDNSNLEFYPQGALVWLGVVSQLRDEAQAFDVFSHRYKGQINRLKTQGFTTKNTKLNGNIDSHLSSEWQYFLDGIYGLCTKTGLPEDIANKEAAIIIINEYLALEHDLSKTELVKLHQAVNLLDDASTQFAPHEREQSSRKRLIENVRAKFPVPSEL</sequence>
<dbReference type="AlphaFoldDB" id="A0A8I0T4P2"/>
<dbReference type="RefSeq" id="WP_147390338.1">
    <property type="nucleotide sequence ID" value="NZ_AQHF01000022.1"/>
</dbReference>
<dbReference type="Pfam" id="PF19531">
    <property type="entry name" value="DUF6058"/>
    <property type="match status" value="1"/>
</dbReference>
<dbReference type="InterPro" id="IPR045694">
    <property type="entry name" value="DUF6058"/>
</dbReference>